<dbReference type="Proteomes" id="UP000242146">
    <property type="component" value="Unassembled WGS sequence"/>
</dbReference>
<evidence type="ECO:0000313" key="2">
    <source>
        <dbReference type="Proteomes" id="UP000242146"/>
    </source>
</evidence>
<dbReference type="EMBL" id="MCGT01000019">
    <property type="protein sequence ID" value="ORX51872.1"/>
    <property type="molecule type" value="Genomic_DNA"/>
</dbReference>
<protein>
    <submittedName>
        <fullName evidence="1">Uncharacterized protein</fullName>
    </submittedName>
</protein>
<keyword evidence="2" id="KW-1185">Reference proteome</keyword>
<gene>
    <name evidence="1" type="ORF">DM01DRAFT_1391801</name>
</gene>
<accession>A0A1X2GEA9</accession>
<sequence>MTLPPMTASVAACIVLGYDANDTANHDLAMKHMQQLDMVPVHTYDSNPVHPTAVLRRVQQMNPYIYLMYPTEDIMEHSRRRDSSSSQASESCYEFVTSNSIESLPDSIRNAKAKITQNEALNHLKTVISLEHPIGDPDMYEKLLVDSTKLKEMLERRFGPLTTTPRQIEGWVNKSNIWGQRYKTRKNGTLVEGRDLWVLKEKYLGKDNGNEM</sequence>
<organism evidence="1 2">
    <name type="scientific">Hesseltinella vesiculosa</name>
    <dbReference type="NCBI Taxonomy" id="101127"/>
    <lineage>
        <taxon>Eukaryota</taxon>
        <taxon>Fungi</taxon>
        <taxon>Fungi incertae sedis</taxon>
        <taxon>Mucoromycota</taxon>
        <taxon>Mucoromycotina</taxon>
        <taxon>Mucoromycetes</taxon>
        <taxon>Mucorales</taxon>
        <taxon>Cunninghamellaceae</taxon>
        <taxon>Hesseltinella</taxon>
    </lineage>
</organism>
<dbReference type="AlphaFoldDB" id="A0A1X2GEA9"/>
<comment type="caution">
    <text evidence="1">The sequence shown here is derived from an EMBL/GenBank/DDBJ whole genome shotgun (WGS) entry which is preliminary data.</text>
</comment>
<evidence type="ECO:0000313" key="1">
    <source>
        <dbReference type="EMBL" id="ORX51872.1"/>
    </source>
</evidence>
<reference evidence="1 2" key="1">
    <citation type="submission" date="2016-07" db="EMBL/GenBank/DDBJ databases">
        <title>Pervasive Adenine N6-methylation of Active Genes in Fungi.</title>
        <authorList>
            <consortium name="DOE Joint Genome Institute"/>
            <person name="Mondo S.J."/>
            <person name="Dannebaum R.O."/>
            <person name="Kuo R.C."/>
            <person name="Labutti K."/>
            <person name="Haridas S."/>
            <person name="Kuo A."/>
            <person name="Salamov A."/>
            <person name="Ahrendt S.R."/>
            <person name="Lipzen A."/>
            <person name="Sullivan W."/>
            <person name="Andreopoulos W.B."/>
            <person name="Clum A."/>
            <person name="Lindquist E."/>
            <person name="Daum C."/>
            <person name="Ramamoorthy G.K."/>
            <person name="Gryganskyi A."/>
            <person name="Culley D."/>
            <person name="Magnuson J.K."/>
            <person name="James T.Y."/>
            <person name="O'Malley M.A."/>
            <person name="Stajich J.E."/>
            <person name="Spatafora J.W."/>
            <person name="Visel A."/>
            <person name="Grigoriev I.V."/>
        </authorList>
    </citation>
    <scope>NUCLEOTIDE SEQUENCE [LARGE SCALE GENOMIC DNA]</scope>
    <source>
        <strain evidence="1 2">NRRL 3301</strain>
    </source>
</reference>
<name>A0A1X2GEA9_9FUNG</name>
<proteinExistence type="predicted"/>